<evidence type="ECO:0000313" key="3">
    <source>
        <dbReference type="Proteomes" id="UP001152172"/>
    </source>
</evidence>
<feature type="compositionally biased region" description="Polar residues" evidence="1">
    <location>
        <begin position="16"/>
        <end position="27"/>
    </location>
</feature>
<keyword evidence="3" id="KW-1185">Reference proteome</keyword>
<dbReference type="Proteomes" id="UP001152172">
    <property type="component" value="Unassembled WGS sequence"/>
</dbReference>
<organism evidence="2 3">
    <name type="scientific">Psychrobacillus psychrodurans</name>
    <dbReference type="NCBI Taxonomy" id="126157"/>
    <lineage>
        <taxon>Bacteria</taxon>
        <taxon>Bacillati</taxon>
        <taxon>Bacillota</taxon>
        <taxon>Bacilli</taxon>
        <taxon>Bacillales</taxon>
        <taxon>Bacillaceae</taxon>
        <taxon>Psychrobacillus</taxon>
    </lineage>
</organism>
<evidence type="ECO:0000256" key="1">
    <source>
        <dbReference type="SAM" id="MobiDB-lite"/>
    </source>
</evidence>
<feature type="region of interest" description="Disordered" evidence="1">
    <location>
        <begin position="1"/>
        <end position="40"/>
    </location>
</feature>
<dbReference type="AlphaFoldDB" id="A0A9X3LCL8"/>
<proteinExistence type="predicted"/>
<comment type="caution">
    <text evidence="2">The sequence shown here is derived from an EMBL/GenBank/DDBJ whole genome shotgun (WGS) entry which is preliminary data.</text>
</comment>
<accession>A0A9X3LCL8</accession>
<name>A0A9X3LCL8_9BACI</name>
<reference evidence="2" key="1">
    <citation type="submission" date="2022-05" db="EMBL/GenBank/DDBJ databases">
        <authorList>
            <person name="Colautti A."/>
            <person name="Iacumin L."/>
        </authorList>
    </citation>
    <scope>NUCLEOTIDE SEQUENCE</scope>
    <source>
        <strain evidence="2">DSM 30747</strain>
    </source>
</reference>
<protein>
    <submittedName>
        <fullName evidence="2">Uncharacterized protein</fullName>
    </submittedName>
</protein>
<sequence length="184" mass="20114">MISKYKGGLSVKKTPTVENKSEGSVNGSKEAGNPNKGIDNASVIQKSNLYRGDSLLHSPTRPNGIGKPHISSSGVLVPASKDGFYKGRQVTVTEHILGGYRKGAKSNSPYTSFTNNKNVIGNYGENAIELDISALRKDIRSGKVKDVVSSDFWKNRAINWTKRDNEYLIKGEVPSQYIKISPKE</sequence>
<dbReference type="RefSeq" id="WP_269923447.1">
    <property type="nucleotide sequence ID" value="NZ_JAMKBI010000025.1"/>
</dbReference>
<gene>
    <name evidence="2" type="ORF">M9R61_19480</name>
</gene>
<evidence type="ECO:0000313" key="2">
    <source>
        <dbReference type="EMBL" id="MCZ8535483.1"/>
    </source>
</evidence>
<dbReference type="EMBL" id="JAMKBI010000025">
    <property type="protein sequence ID" value="MCZ8535483.1"/>
    <property type="molecule type" value="Genomic_DNA"/>
</dbReference>